<accession>A0A087MLU0</accession>
<name>A0A087MLU0_9GAMM</name>
<dbReference type="InterPro" id="IPR029044">
    <property type="entry name" value="Nucleotide-diphossugar_trans"/>
</dbReference>
<comment type="caution">
    <text evidence="2">The sequence shown here is derived from an EMBL/GenBank/DDBJ whole genome shotgun (WGS) entry which is preliminary data.</text>
</comment>
<dbReference type="Proteomes" id="UP000029085">
    <property type="component" value="Unassembled WGS sequence"/>
</dbReference>
<dbReference type="SUPFAM" id="SSF53448">
    <property type="entry name" value="Nucleotide-diphospho-sugar transferases"/>
    <property type="match status" value="1"/>
</dbReference>
<dbReference type="GO" id="GO:0006487">
    <property type="term" value="P:protein N-linked glycosylation"/>
    <property type="evidence" value="ECO:0007669"/>
    <property type="project" value="TreeGrafter"/>
</dbReference>
<sequence>MSTAFSPLVVVPVFDHPQAIAGLVETIRGHGVPCLLVDDGSGPECAALLERLAARDPGAVSLLRLASNQGKGAAVMAGLREAGRRGHSHALQIDADGQHDPRDIPTFLAMARETPDAVVNGRPVYDRSVPKARLYGRYATHVWVWINTLSLDIRDSMCGFRVYPLAPTLALLDTQHVGRRMDFDTEILVRLHWQGLAIRDCPARVTYPEHGVSHFRLLHDNLRISAMHTRLFFGMLRRLPRLLARKARRGRR</sequence>
<gene>
    <name evidence="2" type="ORF">N788_01360</name>
</gene>
<dbReference type="PANTHER" id="PTHR10859">
    <property type="entry name" value="GLYCOSYL TRANSFERASE"/>
    <property type="match status" value="1"/>
</dbReference>
<proteinExistence type="predicted"/>
<evidence type="ECO:0000313" key="3">
    <source>
        <dbReference type="Proteomes" id="UP000029085"/>
    </source>
</evidence>
<dbReference type="Pfam" id="PF00535">
    <property type="entry name" value="Glycos_transf_2"/>
    <property type="match status" value="1"/>
</dbReference>
<reference evidence="2 3" key="2">
    <citation type="journal article" date="2015" name="Stand. Genomic Sci.">
        <title>High quality draft genomic sequence of Arenimonas donghaensis DSM 18148(T).</title>
        <authorList>
            <person name="Chen F."/>
            <person name="Wang H."/>
            <person name="Cao Y."/>
            <person name="Li X."/>
            <person name="Wang G."/>
        </authorList>
    </citation>
    <scope>NUCLEOTIDE SEQUENCE [LARGE SCALE GENOMIC DNA]</scope>
    <source>
        <strain evidence="2 3">HO3-R19</strain>
    </source>
</reference>
<feature type="domain" description="Glycosyltransferase 2-like" evidence="1">
    <location>
        <begin position="9"/>
        <end position="138"/>
    </location>
</feature>
<dbReference type="PATRIC" id="fig|1121014.3.peg.260"/>
<reference evidence="3" key="1">
    <citation type="submission" date="2013-08" db="EMBL/GenBank/DDBJ databases">
        <title>Genome sequencing of Arenimonas donghaensis.</title>
        <authorList>
            <person name="Chen F."/>
            <person name="Wang G."/>
        </authorList>
    </citation>
    <scope>NUCLEOTIDE SEQUENCE [LARGE SCALE GENOMIC DNA]</scope>
    <source>
        <strain evidence="3">HO3-R19</strain>
    </source>
</reference>
<organism evidence="2 3">
    <name type="scientific">Arenimonas donghaensis DSM 18148 = HO3-R19</name>
    <dbReference type="NCBI Taxonomy" id="1121014"/>
    <lineage>
        <taxon>Bacteria</taxon>
        <taxon>Pseudomonadati</taxon>
        <taxon>Pseudomonadota</taxon>
        <taxon>Gammaproteobacteria</taxon>
        <taxon>Lysobacterales</taxon>
        <taxon>Lysobacteraceae</taxon>
        <taxon>Arenimonas</taxon>
    </lineage>
</organism>
<dbReference type="InterPro" id="IPR001173">
    <property type="entry name" value="Glyco_trans_2-like"/>
</dbReference>
<keyword evidence="3" id="KW-1185">Reference proteome</keyword>
<dbReference type="STRING" id="1121014.N788_01360"/>
<dbReference type="RefSeq" id="WP_034220205.1">
    <property type="nucleotide sequence ID" value="NZ_AVCJ01000001.1"/>
</dbReference>
<protein>
    <recommendedName>
        <fullName evidence="1">Glycosyltransferase 2-like domain-containing protein</fullName>
    </recommendedName>
</protein>
<evidence type="ECO:0000259" key="1">
    <source>
        <dbReference type="Pfam" id="PF00535"/>
    </source>
</evidence>
<evidence type="ECO:0000313" key="2">
    <source>
        <dbReference type="EMBL" id="KFL37843.1"/>
    </source>
</evidence>
<dbReference type="PANTHER" id="PTHR10859:SF91">
    <property type="entry name" value="DOLICHYL-PHOSPHATE BETA-GLUCOSYLTRANSFERASE"/>
    <property type="match status" value="1"/>
</dbReference>
<dbReference type="OrthoDB" id="9804335at2"/>
<dbReference type="Gene3D" id="3.90.550.10">
    <property type="entry name" value="Spore Coat Polysaccharide Biosynthesis Protein SpsA, Chain A"/>
    <property type="match status" value="1"/>
</dbReference>
<dbReference type="AlphaFoldDB" id="A0A087MLU0"/>
<dbReference type="EMBL" id="AVCJ01000001">
    <property type="protein sequence ID" value="KFL37843.1"/>
    <property type="molecule type" value="Genomic_DNA"/>
</dbReference>
<dbReference type="CDD" id="cd04179">
    <property type="entry name" value="DPM_DPG-synthase_like"/>
    <property type="match status" value="1"/>
</dbReference>